<evidence type="ECO:0000313" key="2">
    <source>
        <dbReference type="Proteomes" id="UP000199542"/>
    </source>
</evidence>
<organism evidence="1 2">
    <name type="scientific">Rhizobium mongolense subsp. loessense</name>
    <dbReference type="NCBI Taxonomy" id="158890"/>
    <lineage>
        <taxon>Bacteria</taxon>
        <taxon>Pseudomonadati</taxon>
        <taxon>Pseudomonadota</taxon>
        <taxon>Alphaproteobacteria</taxon>
        <taxon>Hyphomicrobiales</taxon>
        <taxon>Rhizobiaceae</taxon>
        <taxon>Rhizobium/Agrobacterium group</taxon>
        <taxon>Rhizobium</taxon>
    </lineage>
</organism>
<sequence length="97" mass="10573">MPASCTEVTILKSAWHWKDDDCPRFGTAAECGLVRALQGYPPISRFAAIAKPHSGKKNLLDAGGRRQAPDRFGELGYVLFEMIGHTEPHGIMAIVGH</sequence>
<gene>
    <name evidence="1" type="ORF">SAMN02927900_06177</name>
</gene>
<reference evidence="1 2" key="1">
    <citation type="submission" date="2016-10" db="EMBL/GenBank/DDBJ databases">
        <authorList>
            <person name="de Groot N.N."/>
        </authorList>
    </citation>
    <scope>NUCLEOTIDE SEQUENCE [LARGE SCALE GENOMIC DNA]</scope>
    <source>
        <strain evidence="1 2">CGMCC 1.3401</strain>
    </source>
</reference>
<accession>A0A1G4U5W7</accession>
<evidence type="ECO:0000313" key="1">
    <source>
        <dbReference type="EMBL" id="SCW88961.1"/>
    </source>
</evidence>
<protein>
    <submittedName>
        <fullName evidence="1">Uncharacterized protein</fullName>
    </submittedName>
</protein>
<name>A0A1G4U5W7_9HYPH</name>
<dbReference type="Proteomes" id="UP000199542">
    <property type="component" value="Unassembled WGS sequence"/>
</dbReference>
<dbReference type="EMBL" id="FMTM01000018">
    <property type="protein sequence ID" value="SCW88961.1"/>
    <property type="molecule type" value="Genomic_DNA"/>
</dbReference>
<proteinExistence type="predicted"/>
<dbReference type="AlphaFoldDB" id="A0A1G4U5W7"/>